<evidence type="ECO:0000256" key="6">
    <source>
        <dbReference type="ARBA" id="ARBA00022801"/>
    </source>
</evidence>
<keyword evidence="6" id="KW-0378">Hydrolase</keyword>
<keyword evidence="14" id="KW-1185">Reference proteome</keyword>
<evidence type="ECO:0000256" key="11">
    <source>
        <dbReference type="ARBA" id="ARBA00041761"/>
    </source>
</evidence>
<dbReference type="SUPFAM" id="SSF51445">
    <property type="entry name" value="(Trans)glycosidases"/>
    <property type="match status" value="1"/>
</dbReference>
<evidence type="ECO:0000313" key="14">
    <source>
        <dbReference type="Proteomes" id="UP000033483"/>
    </source>
</evidence>
<comment type="catalytic activity">
    <reaction evidence="9">
        <text>Successive hydrolysis of beta-D-glucose units from the non-reducing ends of (1-&gt;3)-beta-D-glucans, releasing alpha-glucose.</text>
        <dbReference type="EC" id="3.2.1.58"/>
    </reaction>
</comment>
<evidence type="ECO:0000256" key="8">
    <source>
        <dbReference type="ARBA" id="ARBA00023295"/>
    </source>
</evidence>
<dbReference type="InterPro" id="IPR000490">
    <property type="entry name" value="Glyco_hydro_17"/>
</dbReference>
<evidence type="ECO:0000256" key="5">
    <source>
        <dbReference type="ARBA" id="ARBA00022729"/>
    </source>
</evidence>
<comment type="subcellular location">
    <subcellularLocation>
        <location evidence="1">Secreted</location>
        <location evidence="1">Cell wall</location>
    </subcellularLocation>
</comment>
<keyword evidence="7" id="KW-0325">Glycoprotein</keyword>
<evidence type="ECO:0000313" key="13">
    <source>
        <dbReference type="EMBL" id="KKA26541.1"/>
    </source>
</evidence>
<dbReference type="GO" id="GO:0042973">
    <property type="term" value="F:glucan endo-1,3-beta-D-glucosidase activity"/>
    <property type="evidence" value="ECO:0007669"/>
    <property type="project" value="TreeGrafter"/>
</dbReference>
<dbReference type="Proteomes" id="UP000033483">
    <property type="component" value="Unassembled WGS sequence"/>
</dbReference>
<dbReference type="AlphaFoldDB" id="A0A0F4Z8U6"/>
<dbReference type="Gene3D" id="3.20.20.80">
    <property type="entry name" value="Glycosidases"/>
    <property type="match status" value="1"/>
</dbReference>
<dbReference type="GO" id="GO:0005975">
    <property type="term" value="P:carbohydrate metabolic process"/>
    <property type="evidence" value="ECO:0007669"/>
    <property type="project" value="InterPro"/>
</dbReference>
<feature type="non-terminal residue" evidence="13">
    <location>
        <position position="212"/>
    </location>
</feature>
<organism evidence="13 14">
    <name type="scientific">Thielaviopsis punctulata</name>
    <dbReference type="NCBI Taxonomy" id="72032"/>
    <lineage>
        <taxon>Eukaryota</taxon>
        <taxon>Fungi</taxon>
        <taxon>Dikarya</taxon>
        <taxon>Ascomycota</taxon>
        <taxon>Pezizomycotina</taxon>
        <taxon>Sordariomycetes</taxon>
        <taxon>Hypocreomycetidae</taxon>
        <taxon>Microascales</taxon>
        <taxon>Ceratocystidaceae</taxon>
        <taxon>Thielaviopsis</taxon>
    </lineage>
</organism>
<comment type="caution">
    <text evidence="13">The sequence shown here is derived from an EMBL/GenBank/DDBJ whole genome shotgun (WGS) entry which is preliminary data.</text>
</comment>
<dbReference type="GO" id="GO:0004338">
    <property type="term" value="F:glucan exo-1,3-beta-glucosidase activity"/>
    <property type="evidence" value="ECO:0007669"/>
    <property type="project" value="UniProtKB-EC"/>
</dbReference>
<dbReference type="GO" id="GO:0005576">
    <property type="term" value="C:extracellular region"/>
    <property type="evidence" value="ECO:0007669"/>
    <property type="project" value="TreeGrafter"/>
</dbReference>
<keyword evidence="5" id="KW-0732">Signal</keyword>
<dbReference type="GO" id="GO:0009986">
    <property type="term" value="C:cell surface"/>
    <property type="evidence" value="ECO:0007669"/>
    <property type="project" value="TreeGrafter"/>
</dbReference>
<evidence type="ECO:0000256" key="2">
    <source>
        <dbReference type="ARBA" id="ARBA00008773"/>
    </source>
</evidence>
<keyword evidence="4" id="KW-0964">Secreted</keyword>
<dbReference type="OrthoDB" id="1293114at2759"/>
<reference evidence="13 14" key="1">
    <citation type="submission" date="2015-03" db="EMBL/GenBank/DDBJ databases">
        <authorList>
            <person name="Radwan O."/>
            <person name="Al-Naeli F.A."/>
            <person name="Rendon G.A."/>
            <person name="Fields C."/>
        </authorList>
    </citation>
    <scope>NUCLEOTIDE SEQUENCE [LARGE SCALE GENOMIC DNA]</scope>
    <source>
        <strain evidence="13">CR-DP1</strain>
    </source>
</reference>
<evidence type="ECO:0000256" key="9">
    <source>
        <dbReference type="ARBA" id="ARBA00036824"/>
    </source>
</evidence>
<dbReference type="Pfam" id="PF00332">
    <property type="entry name" value="Glyco_hydro_17"/>
    <property type="match status" value="1"/>
</dbReference>
<accession>A0A0F4Z8U6</accession>
<gene>
    <name evidence="13" type="ORF">TD95_005427</name>
</gene>
<dbReference type="EC" id="3.2.1.58" evidence="10"/>
<name>A0A0F4Z8U6_9PEZI</name>
<keyword evidence="8" id="KW-0326">Glycosidase</keyword>
<dbReference type="InterPro" id="IPR017853">
    <property type="entry name" value="GH"/>
</dbReference>
<dbReference type="InterPro" id="IPR050732">
    <property type="entry name" value="Beta-glucan_modifiers"/>
</dbReference>
<protein>
    <recommendedName>
        <fullName evidence="10">glucan 1,3-beta-glucosidase</fullName>
        <ecNumber evidence="10">3.2.1.58</ecNumber>
    </recommendedName>
    <alternativeName>
        <fullName evidence="11">Exo-1,3-beta-glucanase</fullName>
    </alternativeName>
</protein>
<sequence>AYPEESYNLDKSAIIKYGANYKDQIYAVTVGSETLYREEFTGEELATKLKDFKTSAPQYKVGTADSWNKFQDGTANAVIAEADILLTNAFSYWQGQDINNATSMFFDSVMQAYGHIQSISGSDNKPELWVGETGWPSKGTKYQKAVPNIENAARFFQEGVCGMIHWGFNVFSFEAFDEPNKAAAVGDDGSVADETSWGVMYSDLSKKYDIQC</sequence>
<evidence type="ECO:0000256" key="10">
    <source>
        <dbReference type="ARBA" id="ARBA00038929"/>
    </source>
</evidence>
<evidence type="ECO:0000256" key="7">
    <source>
        <dbReference type="ARBA" id="ARBA00023180"/>
    </source>
</evidence>
<proteinExistence type="inferred from homology"/>
<dbReference type="GO" id="GO:0071555">
    <property type="term" value="P:cell wall organization"/>
    <property type="evidence" value="ECO:0007669"/>
    <property type="project" value="TreeGrafter"/>
</dbReference>
<feature type="non-terminal residue" evidence="13">
    <location>
        <position position="1"/>
    </location>
</feature>
<dbReference type="GO" id="GO:0009277">
    <property type="term" value="C:fungal-type cell wall"/>
    <property type="evidence" value="ECO:0007669"/>
    <property type="project" value="TreeGrafter"/>
</dbReference>
<dbReference type="PANTHER" id="PTHR16631">
    <property type="entry name" value="GLUCAN 1,3-BETA-GLUCOSIDASE"/>
    <property type="match status" value="1"/>
</dbReference>
<evidence type="ECO:0000256" key="1">
    <source>
        <dbReference type="ARBA" id="ARBA00004191"/>
    </source>
</evidence>
<comment type="similarity">
    <text evidence="2 12">Belongs to the glycosyl hydrolase 17 family.</text>
</comment>
<dbReference type="PANTHER" id="PTHR16631:SF26">
    <property type="entry name" value="GLUCAN 1,3-BETA-GLUCOSIDASE"/>
    <property type="match status" value="1"/>
</dbReference>
<evidence type="ECO:0000256" key="12">
    <source>
        <dbReference type="RuleBase" id="RU004335"/>
    </source>
</evidence>
<evidence type="ECO:0000256" key="4">
    <source>
        <dbReference type="ARBA" id="ARBA00022525"/>
    </source>
</evidence>
<dbReference type="EMBL" id="LAEV01002137">
    <property type="protein sequence ID" value="KKA26541.1"/>
    <property type="molecule type" value="Genomic_DNA"/>
</dbReference>
<evidence type="ECO:0000256" key="3">
    <source>
        <dbReference type="ARBA" id="ARBA00022512"/>
    </source>
</evidence>
<keyword evidence="3" id="KW-0134">Cell wall</keyword>